<organism evidence="2 3">
    <name type="scientific">Ignelater luminosus</name>
    <name type="common">Cucubano</name>
    <name type="synonym">Pyrophorus luminosus</name>
    <dbReference type="NCBI Taxonomy" id="2038154"/>
    <lineage>
        <taxon>Eukaryota</taxon>
        <taxon>Metazoa</taxon>
        <taxon>Ecdysozoa</taxon>
        <taxon>Arthropoda</taxon>
        <taxon>Hexapoda</taxon>
        <taxon>Insecta</taxon>
        <taxon>Pterygota</taxon>
        <taxon>Neoptera</taxon>
        <taxon>Endopterygota</taxon>
        <taxon>Coleoptera</taxon>
        <taxon>Polyphaga</taxon>
        <taxon>Elateriformia</taxon>
        <taxon>Elateroidea</taxon>
        <taxon>Elateridae</taxon>
        <taxon>Agrypninae</taxon>
        <taxon>Pyrophorini</taxon>
        <taxon>Ignelater</taxon>
    </lineage>
</organism>
<keyword evidence="3" id="KW-1185">Reference proteome</keyword>
<dbReference type="EMBL" id="VTPC01088648">
    <property type="protein sequence ID" value="KAF2886107.1"/>
    <property type="molecule type" value="Genomic_DNA"/>
</dbReference>
<feature type="compositionally biased region" description="Basic and acidic residues" evidence="1">
    <location>
        <begin position="101"/>
        <end position="113"/>
    </location>
</feature>
<reference evidence="2" key="1">
    <citation type="submission" date="2019-08" db="EMBL/GenBank/DDBJ databases">
        <title>The genome of the North American firefly Photinus pyralis.</title>
        <authorList>
            <consortium name="Photinus pyralis genome working group"/>
            <person name="Fallon T.R."/>
            <person name="Sander Lower S.E."/>
            <person name="Weng J.-K."/>
        </authorList>
    </citation>
    <scope>NUCLEOTIDE SEQUENCE</scope>
    <source>
        <strain evidence="2">TRF0915ILg1</strain>
        <tissue evidence="2">Whole body</tissue>
    </source>
</reference>
<evidence type="ECO:0000313" key="2">
    <source>
        <dbReference type="EMBL" id="KAF2886107.1"/>
    </source>
</evidence>
<comment type="caution">
    <text evidence="2">The sequence shown here is derived from an EMBL/GenBank/DDBJ whole genome shotgun (WGS) entry which is preliminary data.</text>
</comment>
<sequence>MASGQGVTQNPPCFCQPVCGLTGRIPVVAQCAQVRQAPISEGEELEELNEVETEEKSETDEADNEKSQQQLEDVKDFDTEHGTLEDDELQHSVKKPKSGKKRQEASLERTRHK</sequence>
<evidence type="ECO:0000313" key="3">
    <source>
        <dbReference type="Proteomes" id="UP000801492"/>
    </source>
</evidence>
<evidence type="ECO:0000256" key="1">
    <source>
        <dbReference type="SAM" id="MobiDB-lite"/>
    </source>
</evidence>
<proteinExistence type="predicted"/>
<dbReference type="Proteomes" id="UP000801492">
    <property type="component" value="Unassembled WGS sequence"/>
</dbReference>
<feature type="region of interest" description="Disordered" evidence="1">
    <location>
        <begin position="37"/>
        <end position="113"/>
    </location>
</feature>
<feature type="compositionally biased region" description="Acidic residues" evidence="1">
    <location>
        <begin position="41"/>
        <end position="63"/>
    </location>
</feature>
<name>A0A8K0G2L9_IGNLU</name>
<feature type="compositionally biased region" description="Basic and acidic residues" evidence="1">
    <location>
        <begin position="72"/>
        <end position="84"/>
    </location>
</feature>
<gene>
    <name evidence="2" type="ORF">ILUMI_20065</name>
</gene>
<protein>
    <submittedName>
        <fullName evidence="2">Uncharacterized protein</fullName>
    </submittedName>
</protein>
<dbReference type="AlphaFoldDB" id="A0A8K0G2L9"/>
<accession>A0A8K0G2L9</accession>